<feature type="transmembrane region" description="Helical" evidence="7">
    <location>
        <begin position="117"/>
        <end position="137"/>
    </location>
</feature>
<dbReference type="PANTHER" id="PTHR31376:SF105">
    <property type="entry name" value="PURINE PERMEASE-RELATED"/>
    <property type="match status" value="1"/>
</dbReference>
<evidence type="ECO:0000256" key="2">
    <source>
        <dbReference type="ARBA" id="ARBA00006213"/>
    </source>
</evidence>
<evidence type="ECO:0000256" key="4">
    <source>
        <dbReference type="ARBA" id="ARBA00022692"/>
    </source>
</evidence>
<gene>
    <name evidence="8" type="ORF">RIF29_21029</name>
</gene>
<feature type="transmembrane region" description="Helical" evidence="7">
    <location>
        <begin position="35"/>
        <end position="59"/>
    </location>
</feature>
<evidence type="ECO:0000256" key="5">
    <source>
        <dbReference type="ARBA" id="ARBA00022989"/>
    </source>
</evidence>
<name>A0AAN9ID07_CROPI</name>
<keyword evidence="9" id="KW-1185">Reference proteome</keyword>
<dbReference type="InterPro" id="IPR030182">
    <property type="entry name" value="PUP_plant"/>
</dbReference>
<evidence type="ECO:0000256" key="6">
    <source>
        <dbReference type="ARBA" id="ARBA00023136"/>
    </source>
</evidence>
<evidence type="ECO:0000313" key="9">
    <source>
        <dbReference type="Proteomes" id="UP001372338"/>
    </source>
</evidence>
<dbReference type="EMBL" id="JAYWIO010000004">
    <property type="protein sequence ID" value="KAK7268331.1"/>
    <property type="molecule type" value="Genomic_DNA"/>
</dbReference>
<dbReference type="GO" id="GO:0015211">
    <property type="term" value="F:purine nucleoside transmembrane transporter activity"/>
    <property type="evidence" value="ECO:0007669"/>
    <property type="project" value="InterPro"/>
</dbReference>
<dbReference type="Proteomes" id="UP001372338">
    <property type="component" value="Unassembled WGS sequence"/>
</dbReference>
<evidence type="ECO:0000313" key="8">
    <source>
        <dbReference type="EMBL" id="KAK7268331.1"/>
    </source>
</evidence>
<keyword evidence="5 7" id="KW-1133">Transmembrane helix</keyword>
<keyword evidence="4 7" id="KW-0812">Transmembrane</keyword>
<evidence type="ECO:0000256" key="1">
    <source>
        <dbReference type="ARBA" id="ARBA00004370"/>
    </source>
</evidence>
<evidence type="ECO:0000256" key="3">
    <source>
        <dbReference type="ARBA" id="ARBA00022448"/>
    </source>
</evidence>
<feature type="transmembrane region" description="Helical" evidence="7">
    <location>
        <begin position="88"/>
        <end position="111"/>
    </location>
</feature>
<organism evidence="8 9">
    <name type="scientific">Crotalaria pallida</name>
    <name type="common">Smooth rattlebox</name>
    <name type="synonym">Crotalaria striata</name>
    <dbReference type="NCBI Taxonomy" id="3830"/>
    <lineage>
        <taxon>Eukaryota</taxon>
        <taxon>Viridiplantae</taxon>
        <taxon>Streptophyta</taxon>
        <taxon>Embryophyta</taxon>
        <taxon>Tracheophyta</taxon>
        <taxon>Spermatophyta</taxon>
        <taxon>Magnoliopsida</taxon>
        <taxon>eudicotyledons</taxon>
        <taxon>Gunneridae</taxon>
        <taxon>Pentapetalae</taxon>
        <taxon>rosids</taxon>
        <taxon>fabids</taxon>
        <taxon>Fabales</taxon>
        <taxon>Fabaceae</taxon>
        <taxon>Papilionoideae</taxon>
        <taxon>50 kb inversion clade</taxon>
        <taxon>genistoids sensu lato</taxon>
        <taxon>core genistoids</taxon>
        <taxon>Crotalarieae</taxon>
        <taxon>Crotalaria</taxon>
    </lineage>
</organism>
<sequence length="191" mass="21204">MKRIFLMINCILSAIGVTGAPLVMRLYYIHGGSRVWLPGLLQAAGFPIILIPLSISFIIRRRTITDTSKLNMLISAEAKHFGLGEATYYIVLVVSAIVCQINMLGVIGVIFCSSSLLSGIVIALMVPVTEVFAVIFYKEIFKADKRVSVALSIWGFVSYFYGELKQAKKMENNIPMDDELPHKHIVPNPKL</sequence>
<comment type="subcellular location">
    <subcellularLocation>
        <location evidence="1">Membrane</location>
    </subcellularLocation>
</comment>
<dbReference type="PANTHER" id="PTHR31376">
    <property type="entry name" value="OS09G0467300 PROTEIN-RELATED"/>
    <property type="match status" value="1"/>
</dbReference>
<reference evidence="8 9" key="1">
    <citation type="submission" date="2024-01" db="EMBL/GenBank/DDBJ databases">
        <title>The genomes of 5 underutilized Papilionoideae crops provide insights into root nodulation and disease resistanc.</title>
        <authorList>
            <person name="Yuan L."/>
        </authorList>
    </citation>
    <scope>NUCLEOTIDE SEQUENCE [LARGE SCALE GENOMIC DNA]</scope>
    <source>
        <strain evidence="8">ZHUSHIDOU_FW_LH</strain>
        <tissue evidence="8">Leaf</tissue>
    </source>
</reference>
<proteinExistence type="inferred from homology"/>
<accession>A0AAN9ID07</accession>
<evidence type="ECO:0000256" key="7">
    <source>
        <dbReference type="SAM" id="Phobius"/>
    </source>
</evidence>
<dbReference type="GO" id="GO:0005345">
    <property type="term" value="F:purine nucleobase transmembrane transporter activity"/>
    <property type="evidence" value="ECO:0007669"/>
    <property type="project" value="UniProtKB-ARBA"/>
</dbReference>
<comment type="similarity">
    <text evidence="2">Belongs to the purine permeases (TC 2.A.7.14) family.</text>
</comment>
<protein>
    <submittedName>
        <fullName evidence="8">Uncharacterized protein</fullName>
    </submittedName>
</protein>
<keyword evidence="6 7" id="KW-0472">Membrane</keyword>
<comment type="caution">
    <text evidence="8">The sequence shown here is derived from an EMBL/GenBank/DDBJ whole genome shotgun (WGS) entry which is preliminary data.</text>
</comment>
<dbReference type="Pfam" id="PF16913">
    <property type="entry name" value="PUNUT"/>
    <property type="match status" value="2"/>
</dbReference>
<keyword evidence="3" id="KW-0813">Transport</keyword>
<dbReference type="GO" id="GO:0016020">
    <property type="term" value="C:membrane"/>
    <property type="evidence" value="ECO:0007669"/>
    <property type="project" value="UniProtKB-SubCell"/>
</dbReference>
<dbReference type="AlphaFoldDB" id="A0AAN9ID07"/>